<dbReference type="AlphaFoldDB" id="A0A382ND75"/>
<feature type="non-terminal residue" evidence="4">
    <location>
        <position position="1"/>
    </location>
</feature>
<organism evidence="4">
    <name type="scientific">marine metagenome</name>
    <dbReference type="NCBI Taxonomy" id="408172"/>
    <lineage>
        <taxon>unclassified sequences</taxon>
        <taxon>metagenomes</taxon>
        <taxon>ecological metagenomes</taxon>
    </lineage>
</organism>
<evidence type="ECO:0000256" key="1">
    <source>
        <dbReference type="ARBA" id="ARBA00005771"/>
    </source>
</evidence>
<sequence>VKRGNEQSNSIYSLQYMKKIIWISSYPKSGNTFLRAMLSAFFYSEDGIFKQDYLKNIAEFPRDFFELKPSNNFLSEIEEYGTIQKKISSTNKEIIFLKTHLANLTVNKIIPTINKDCSMCAIYIVRDPRNVILSLKNHYNLGVKECLNFLMNDKNFICIKNKDLSKGYTPILDWSSNYLSWKKQQNINTIFIKFEDLVFDQENTFVYILNKLKKFINLEIDQKKIENIVKTTKFKYLRQLEEKEGFIENKIMGIQNNNRFFFNKGGEQNFNKDLDQNIIDEINKKYKELLLELNYLKN</sequence>
<dbReference type="Pfam" id="PF00685">
    <property type="entry name" value="Sulfotransfer_1"/>
    <property type="match status" value="1"/>
</dbReference>
<name>A0A382ND75_9ZZZZ</name>
<dbReference type="EMBL" id="UINC01099303">
    <property type="protein sequence ID" value="SVC58458.1"/>
    <property type="molecule type" value="Genomic_DNA"/>
</dbReference>
<accession>A0A382ND75</accession>
<evidence type="ECO:0000259" key="3">
    <source>
        <dbReference type="Pfam" id="PF00685"/>
    </source>
</evidence>
<protein>
    <recommendedName>
        <fullName evidence="3">Sulfotransferase domain-containing protein</fullName>
    </recommendedName>
</protein>
<feature type="domain" description="Sulfotransferase" evidence="3">
    <location>
        <begin position="21"/>
        <end position="290"/>
    </location>
</feature>
<dbReference type="PANTHER" id="PTHR11783">
    <property type="entry name" value="SULFOTRANSFERASE SULT"/>
    <property type="match status" value="1"/>
</dbReference>
<proteinExistence type="inferred from homology"/>
<dbReference type="Gene3D" id="3.40.50.300">
    <property type="entry name" value="P-loop containing nucleotide triphosphate hydrolases"/>
    <property type="match status" value="1"/>
</dbReference>
<keyword evidence="2" id="KW-0808">Transferase</keyword>
<evidence type="ECO:0000256" key="2">
    <source>
        <dbReference type="ARBA" id="ARBA00022679"/>
    </source>
</evidence>
<dbReference type="InterPro" id="IPR000863">
    <property type="entry name" value="Sulfotransferase_dom"/>
</dbReference>
<gene>
    <name evidence="4" type="ORF">METZ01_LOCUS311312</name>
</gene>
<dbReference type="GO" id="GO:0008146">
    <property type="term" value="F:sulfotransferase activity"/>
    <property type="evidence" value="ECO:0007669"/>
    <property type="project" value="InterPro"/>
</dbReference>
<evidence type="ECO:0000313" key="4">
    <source>
        <dbReference type="EMBL" id="SVC58458.1"/>
    </source>
</evidence>
<comment type="similarity">
    <text evidence="1">Belongs to the sulfotransferase 1 family.</text>
</comment>
<dbReference type="SUPFAM" id="SSF52540">
    <property type="entry name" value="P-loop containing nucleoside triphosphate hydrolases"/>
    <property type="match status" value="1"/>
</dbReference>
<dbReference type="InterPro" id="IPR027417">
    <property type="entry name" value="P-loop_NTPase"/>
</dbReference>
<reference evidence="4" key="1">
    <citation type="submission" date="2018-05" db="EMBL/GenBank/DDBJ databases">
        <authorList>
            <person name="Lanie J.A."/>
            <person name="Ng W.-L."/>
            <person name="Kazmierczak K.M."/>
            <person name="Andrzejewski T.M."/>
            <person name="Davidsen T.M."/>
            <person name="Wayne K.J."/>
            <person name="Tettelin H."/>
            <person name="Glass J.I."/>
            <person name="Rusch D."/>
            <person name="Podicherti R."/>
            <person name="Tsui H.-C.T."/>
            <person name="Winkler M.E."/>
        </authorList>
    </citation>
    <scope>NUCLEOTIDE SEQUENCE</scope>
</reference>